<reference evidence="6 7" key="1">
    <citation type="submission" date="2016-10" db="EMBL/GenBank/DDBJ databases">
        <authorList>
            <person name="de Groot N.N."/>
        </authorList>
    </citation>
    <scope>NUCLEOTIDE SEQUENCE [LARGE SCALE GENOMIC DNA]</scope>
    <source>
        <strain evidence="6 7">SLAS-1</strain>
    </source>
</reference>
<evidence type="ECO:0000256" key="4">
    <source>
        <dbReference type="HAMAP-Rule" id="MF_01368"/>
    </source>
</evidence>
<dbReference type="FunFam" id="3.90.1030.10:FF:000001">
    <property type="entry name" value="50S ribosomal protein L17"/>
    <property type="match status" value="1"/>
</dbReference>
<dbReference type="HAMAP" id="MF_01368">
    <property type="entry name" value="Ribosomal_bL17"/>
    <property type="match status" value="1"/>
</dbReference>
<evidence type="ECO:0000313" key="7">
    <source>
        <dbReference type="Proteomes" id="UP000199476"/>
    </source>
</evidence>
<keyword evidence="7" id="KW-1185">Reference proteome</keyword>
<dbReference type="GO" id="GO:0006412">
    <property type="term" value="P:translation"/>
    <property type="evidence" value="ECO:0007669"/>
    <property type="project" value="UniProtKB-UniRule"/>
</dbReference>
<dbReference type="SUPFAM" id="SSF64263">
    <property type="entry name" value="Prokaryotic ribosomal protein L17"/>
    <property type="match status" value="1"/>
</dbReference>
<proteinExistence type="inferred from homology"/>
<comment type="similarity">
    <text evidence="1 4 5">Belongs to the bacterial ribosomal protein bL17 family.</text>
</comment>
<sequence length="114" mass="13577">MMVRRKLNKKSKHRRAMFRNMLTEFFRHERIETSLPKAKELQPLAEKMITTAETSNLKNRRTVHEELKDKDVVKKLFDEIAPRFSDRSGGYTRILKMYPRRGDGSERAILELVE</sequence>
<dbReference type="EMBL" id="FNGO01000010">
    <property type="protein sequence ID" value="SDL84201.1"/>
    <property type="molecule type" value="Genomic_DNA"/>
</dbReference>
<evidence type="ECO:0000256" key="1">
    <source>
        <dbReference type="ARBA" id="ARBA00008777"/>
    </source>
</evidence>
<dbReference type="GO" id="GO:0003735">
    <property type="term" value="F:structural constituent of ribosome"/>
    <property type="evidence" value="ECO:0007669"/>
    <property type="project" value="InterPro"/>
</dbReference>
<dbReference type="AlphaFoldDB" id="A0A1G9NCZ9"/>
<dbReference type="PANTHER" id="PTHR14413:SF16">
    <property type="entry name" value="LARGE RIBOSOMAL SUBUNIT PROTEIN BL17M"/>
    <property type="match status" value="1"/>
</dbReference>
<keyword evidence="3 4" id="KW-0687">Ribonucleoprotein</keyword>
<dbReference type="STRING" id="321763.SAMN04488692_11031"/>
<dbReference type="GO" id="GO:0022625">
    <property type="term" value="C:cytosolic large ribosomal subunit"/>
    <property type="evidence" value="ECO:0007669"/>
    <property type="project" value="TreeGrafter"/>
</dbReference>
<dbReference type="InterPro" id="IPR000456">
    <property type="entry name" value="Ribosomal_bL17"/>
</dbReference>
<dbReference type="InterPro" id="IPR036373">
    <property type="entry name" value="Ribosomal_bL17_sf"/>
</dbReference>
<dbReference type="Gene3D" id="3.90.1030.10">
    <property type="entry name" value="Ribosomal protein L17"/>
    <property type="match status" value="1"/>
</dbReference>
<name>A0A1G9NCZ9_9FIRM</name>
<accession>A0A1G9NCZ9</accession>
<dbReference type="Proteomes" id="UP000199476">
    <property type="component" value="Unassembled WGS sequence"/>
</dbReference>
<organism evidence="6 7">
    <name type="scientific">Halarsenatibacter silvermanii</name>
    <dbReference type="NCBI Taxonomy" id="321763"/>
    <lineage>
        <taxon>Bacteria</taxon>
        <taxon>Bacillati</taxon>
        <taxon>Bacillota</taxon>
        <taxon>Clostridia</taxon>
        <taxon>Halanaerobiales</taxon>
        <taxon>Halarsenatibacteraceae</taxon>
        <taxon>Halarsenatibacter</taxon>
    </lineage>
</organism>
<evidence type="ECO:0000256" key="3">
    <source>
        <dbReference type="ARBA" id="ARBA00023274"/>
    </source>
</evidence>
<comment type="subunit">
    <text evidence="4">Part of the 50S ribosomal subunit. Contacts protein L32.</text>
</comment>
<evidence type="ECO:0000256" key="5">
    <source>
        <dbReference type="RuleBase" id="RU000660"/>
    </source>
</evidence>
<keyword evidence="2 4" id="KW-0689">Ribosomal protein</keyword>
<dbReference type="PANTHER" id="PTHR14413">
    <property type="entry name" value="RIBOSOMAL PROTEIN L17"/>
    <property type="match status" value="1"/>
</dbReference>
<evidence type="ECO:0000256" key="2">
    <source>
        <dbReference type="ARBA" id="ARBA00022980"/>
    </source>
</evidence>
<dbReference type="Pfam" id="PF01196">
    <property type="entry name" value="Ribosomal_L17"/>
    <property type="match status" value="1"/>
</dbReference>
<gene>
    <name evidence="4" type="primary">rplQ</name>
    <name evidence="6" type="ORF">SAMN04488692_11031</name>
</gene>
<evidence type="ECO:0000313" key="6">
    <source>
        <dbReference type="EMBL" id="SDL84201.1"/>
    </source>
</evidence>
<protein>
    <recommendedName>
        <fullName evidence="4">Large ribosomal subunit protein bL17</fullName>
    </recommendedName>
</protein>
<dbReference type="NCBIfam" id="TIGR00059">
    <property type="entry name" value="L17"/>
    <property type="match status" value="1"/>
</dbReference>